<protein>
    <submittedName>
        <fullName evidence="2">Uncharacterized protein</fullName>
    </submittedName>
</protein>
<proteinExistence type="predicted"/>
<reference evidence="2 3" key="1">
    <citation type="submission" date="2018-06" db="EMBL/GenBank/DDBJ databases">
        <authorList>
            <consortium name="Pathogen Informatics"/>
            <person name="Doyle S."/>
        </authorList>
    </citation>
    <scope>NUCLEOTIDE SEQUENCE [LARGE SCALE GENOMIC DNA]</scope>
    <source>
        <strain evidence="2 3">NCTC13645</strain>
    </source>
</reference>
<keyword evidence="1" id="KW-1133">Transmembrane helix</keyword>
<dbReference type="Proteomes" id="UP000254621">
    <property type="component" value="Unassembled WGS sequence"/>
</dbReference>
<evidence type="ECO:0000313" key="2">
    <source>
        <dbReference type="EMBL" id="SUP52982.1"/>
    </source>
</evidence>
<keyword evidence="1" id="KW-0472">Membrane</keyword>
<name>A0A380NY89_WEIVI</name>
<evidence type="ECO:0000256" key="1">
    <source>
        <dbReference type="SAM" id="Phobius"/>
    </source>
</evidence>
<dbReference type="STRING" id="1629.IV50_GL000939"/>
<gene>
    <name evidence="2" type="ORF">NCTC13645_00879</name>
</gene>
<feature type="transmembrane region" description="Helical" evidence="1">
    <location>
        <begin position="40"/>
        <end position="57"/>
    </location>
</feature>
<dbReference type="EMBL" id="UHIV01000001">
    <property type="protein sequence ID" value="SUP52982.1"/>
    <property type="molecule type" value="Genomic_DNA"/>
</dbReference>
<keyword evidence="1" id="KW-0812">Transmembrane</keyword>
<organism evidence="2 3">
    <name type="scientific">Weissella viridescens</name>
    <name type="common">Lactobacillus viridescens</name>
    <dbReference type="NCBI Taxonomy" id="1629"/>
    <lineage>
        <taxon>Bacteria</taxon>
        <taxon>Bacillati</taxon>
        <taxon>Bacillota</taxon>
        <taxon>Bacilli</taxon>
        <taxon>Lactobacillales</taxon>
        <taxon>Lactobacillaceae</taxon>
        <taxon>Weissella</taxon>
    </lineage>
</organism>
<sequence length="105" mass="12305">MRPNDGFYVNMTVKLYNGRADYLRLGANRIRWKKTHETKIDVILPIVVLVLIVASMIYPQPWLMILSTAALSGYLLYDWYQTRNKWMLIAALAFVGMLVLRLWLN</sequence>
<evidence type="ECO:0000313" key="3">
    <source>
        <dbReference type="Proteomes" id="UP000254621"/>
    </source>
</evidence>
<accession>A0A380NY89</accession>
<feature type="transmembrane region" description="Helical" evidence="1">
    <location>
        <begin position="87"/>
        <end position="104"/>
    </location>
</feature>
<dbReference type="AlphaFoldDB" id="A0A380NY89"/>